<evidence type="ECO:0000256" key="2">
    <source>
        <dbReference type="ARBA" id="ARBA00022448"/>
    </source>
</evidence>
<keyword evidence="3 11" id="KW-0894">Sodium channel</keyword>
<keyword evidence="4 11" id="KW-0812">Transmembrane</keyword>
<dbReference type="EMBL" id="JAODUP010001574">
    <property type="protein sequence ID" value="KAK2139892.1"/>
    <property type="molecule type" value="Genomic_DNA"/>
</dbReference>
<comment type="similarity">
    <text evidence="11">Belongs to the amiloride-sensitive sodium channel (TC 1.A.6) family.</text>
</comment>
<comment type="caution">
    <text evidence="12">The sequence shown here is derived from an EMBL/GenBank/DDBJ whole genome shotgun (WGS) entry which is preliminary data.</text>
</comment>
<evidence type="ECO:0000256" key="8">
    <source>
        <dbReference type="ARBA" id="ARBA00023136"/>
    </source>
</evidence>
<sequence>MTVENLPHPYGVCDDNKKLNYFKLYTTKNCLQECKQKHLEAQCDCRHINMGNKTGQTEFCNLTTFHNCAHTTLSLFNQNIRACHCPIPCKIESFDLLNSVSKISEFDARNLLTSPLTSSLQFKYLRAAEITQKVNKKIVENDNLIIRNLQHAVHKLDKSLDIIIRALSYLEVSIDDLFHVLGQRIHFHKVTGLDKVEYIMEHDFVRGWTIIEERTLPYLTFGFYELRGSYRRVIDKLQNSQNGTEQEIIIALASWKQMENMLLEKLNILQRASDNITDVHNAYKSGEPLLTYKASLNRRYDMTWITIDLLQARIKDKGYDQDKYYRNIIWRMGHINDTIHTYLLMAETFIKTGNINESLWDDTDWLFRKACVRYNYYVFLYKDRIVNGPLDVIKERIREFDLLNRRLLEAKESLLMTTVTIHEHIITMMSSSLSTIRGLMQEAIIYISDMKEKKTNIARSVISPTVTKDLESIKQFFSTLRSSGLTLQDKITRLQSEVEHIWINMLTEYTTAPFYRKVHDDFVAFLNNSKFYLPYFANLLDIEVESLDNISTSEIEYRLNADFSVINIQDKIQTTEVSFTHISNWTNIARILDMNDESLMTALEIYIASMKNFLEDVKIDTHFYL</sequence>
<keyword evidence="7 11" id="KW-0406">Ion transport</keyword>
<keyword evidence="8" id="KW-0472">Membrane</keyword>
<dbReference type="Proteomes" id="UP001208570">
    <property type="component" value="Unassembled WGS sequence"/>
</dbReference>
<comment type="subcellular location">
    <subcellularLocation>
        <location evidence="1">Membrane</location>
        <topology evidence="1">Multi-pass membrane protein</topology>
    </subcellularLocation>
</comment>
<evidence type="ECO:0000256" key="9">
    <source>
        <dbReference type="ARBA" id="ARBA00023201"/>
    </source>
</evidence>
<evidence type="ECO:0000256" key="6">
    <source>
        <dbReference type="ARBA" id="ARBA00023053"/>
    </source>
</evidence>
<keyword evidence="6" id="KW-0915">Sodium</keyword>
<evidence type="ECO:0000256" key="10">
    <source>
        <dbReference type="ARBA" id="ARBA00023303"/>
    </source>
</evidence>
<gene>
    <name evidence="12" type="ORF">LSH36_1575g00012</name>
</gene>
<protein>
    <submittedName>
        <fullName evidence="12">Uncharacterized protein</fullName>
    </submittedName>
</protein>
<dbReference type="PANTHER" id="PTHR11690">
    <property type="entry name" value="AMILORIDE-SENSITIVE SODIUM CHANNEL-RELATED"/>
    <property type="match status" value="1"/>
</dbReference>
<reference evidence="12" key="1">
    <citation type="journal article" date="2023" name="Mol. Biol. Evol.">
        <title>Third-Generation Sequencing Reveals the Adaptive Role of the Epigenome in Three Deep-Sea Polychaetes.</title>
        <authorList>
            <person name="Perez M."/>
            <person name="Aroh O."/>
            <person name="Sun Y."/>
            <person name="Lan Y."/>
            <person name="Juniper S.K."/>
            <person name="Young C.R."/>
            <person name="Angers B."/>
            <person name="Qian P.Y."/>
        </authorList>
    </citation>
    <scope>NUCLEOTIDE SEQUENCE</scope>
    <source>
        <strain evidence="12">P08H-3</strain>
    </source>
</reference>
<dbReference type="GO" id="GO:0015280">
    <property type="term" value="F:ligand-gated sodium channel activity"/>
    <property type="evidence" value="ECO:0007669"/>
    <property type="project" value="TreeGrafter"/>
</dbReference>
<dbReference type="GO" id="GO:0005886">
    <property type="term" value="C:plasma membrane"/>
    <property type="evidence" value="ECO:0007669"/>
    <property type="project" value="TreeGrafter"/>
</dbReference>
<proteinExistence type="inferred from homology"/>
<keyword evidence="5" id="KW-1133">Transmembrane helix</keyword>
<evidence type="ECO:0000256" key="7">
    <source>
        <dbReference type="ARBA" id="ARBA00023065"/>
    </source>
</evidence>
<evidence type="ECO:0000256" key="5">
    <source>
        <dbReference type="ARBA" id="ARBA00022989"/>
    </source>
</evidence>
<evidence type="ECO:0000256" key="4">
    <source>
        <dbReference type="ARBA" id="ARBA00022692"/>
    </source>
</evidence>
<name>A0AAD9ISS2_9ANNE</name>
<evidence type="ECO:0000256" key="11">
    <source>
        <dbReference type="RuleBase" id="RU000679"/>
    </source>
</evidence>
<dbReference type="PANTHER" id="PTHR11690:SF293">
    <property type="entry name" value="ACID-SENSING ION CHANNEL 1"/>
    <property type="match status" value="1"/>
</dbReference>
<accession>A0AAD9ISS2</accession>
<dbReference type="InterPro" id="IPR001873">
    <property type="entry name" value="ENaC"/>
</dbReference>
<keyword evidence="13" id="KW-1185">Reference proteome</keyword>
<dbReference type="Pfam" id="PF00858">
    <property type="entry name" value="ASC"/>
    <property type="match status" value="1"/>
</dbReference>
<keyword evidence="9 11" id="KW-0739">Sodium transport</keyword>
<keyword evidence="10 11" id="KW-0407">Ion channel</keyword>
<dbReference type="AlphaFoldDB" id="A0AAD9ISS2"/>
<evidence type="ECO:0000256" key="1">
    <source>
        <dbReference type="ARBA" id="ARBA00004141"/>
    </source>
</evidence>
<evidence type="ECO:0000256" key="3">
    <source>
        <dbReference type="ARBA" id="ARBA00022461"/>
    </source>
</evidence>
<evidence type="ECO:0000313" key="12">
    <source>
        <dbReference type="EMBL" id="KAK2139892.1"/>
    </source>
</evidence>
<organism evidence="12 13">
    <name type="scientific">Paralvinella palmiformis</name>
    <dbReference type="NCBI Taxonomy" id="53620"/>
    <lineage>
        <taxon>Eukaryota</taxon>
        <taxon>Metazoa</taxon>
        <taxon>Spiralia</taxon>
        <taxon>Lophotrochozoa</taxon>
        <taxon>Annelida</taxon>
        <taxon>Polychaeta</taxon>
        <taxon>Sedentaria</taxon>
        <taxon>Canalipalpata</taxon>
        <taxon>Terebellida</taxon>
        <taxon>Terebelliformia</taxon>
        <taxon>Alvinellidae</taxon>
        <taxon>Paralvinella</taxon>
    </lineage>
</organism>
<evidence type="ECO:0000313" key="13">
    <source>
        <dbReference type="Proteomes" id="UP001208570"/>
    </source>
</evidence>
<dbReference type="Gene3D" id="1.10.287.820">
    <property type="entry name" value="Acid-sensing ion channel domain"/>
    <property type="match status" value="1"/>
</dbReference>
<keyword evidence="2 11" id="KW-0813">Transport</keyword>